<evidence type="ECO:0000313" key="1">
    <source>
        <dbReference type="EMBL" id="PUZ25152.1"/>
    </source>
</evidence>
<organism evidence="1 2">
    <name type="scientific">Chitinophaga parva</name>
    <dbReference type="NCBI Taxonomy" id="2169414"/>
    <lineage>
        <taxon>Bacteria</taxon>
        <taxon>Pseudomonadati</taxon>
        <taxon>Bacteroidota</taxon>
        <taxon>Chitinophagia</taxon>
        <taxon>Chitinophagales</taxon>
        <taxon>Chitinophagaceae</taxon>
        <taxon>Chitinophaga</taxon>
    </lineage>
</organism>
<accession>A0A2T7BFU3</accession>
<dbReference type="OrthoDB" id="5735516at2"/>
<dbReference type="AlphaFoldDB" id="A0A2T7BFU3"/>
<dbReference type="Pfam" id="PF20420">
    <property type="entry name" value="DUF6702"/>
    <property type="match status" value="1"/>
</dbReference>
<dbReference type="InterPro" id="IPR046525">
    <property type="entry name" value="DUF6702"/>
</dbReference>
<comment type="caution">
    <text evidence="1">The sequence shown here is derived from an EMBL/GenBank/DDBJ whole genome shotgun (WGS) entry which is preliminary data.</text>
</comment>
<protein>
    <submittedName>
        <fullName evidence="1">Uncharacterized protein</fullName>
    </submittedName>
</protein>
<evidence type="ECO:0000313" key="2">
    <source>
        <dbReference type="Proteomes" id="UP000244450"/>
    </source>
</evidence>
<sequence length="162" mass="18317">MGLLLCKWLVPAWLTLFHPFFVSVTEIRHDAAKKELQVSCRIFYDDLENALKTRYKTRVDILHPADKKAVDALVADYLSKHLTITVNGKPVAAKYLGYEIQEEAAWCYLVAGDVGNVKQVQLKDDILYEEHPEQINMIHVIVGGERKSTKLDNPATAASFAF</sequence>
<gene>
    <name evidence="1" type="ORF">DCC81_12655</name>
</gene>
<dbReference type="RefSeq" id="WP_108686990.1">
    <property type="nucleotide sequence ID" value="NZ_QCYK01000002.1"/>
</dbReference>
<reference evidence="1 2" key="1">
    <citation type="submission" date="2018-04" db="EMBL/GenBank/DDBJ databases">
        <title>Chitinophaga fuyangensis sp. nov., isolated from soil in a chemical factory.</title>
        <authorList>
            <person name="Chen K."/>
        </authorList>
    </citation>
    <scope>NUCLEOTIDE SEQUENCE [LARGE SCALE GENOMIC DNA]</scope>
    <source>
        <strain evidence="1 2">LY-1</strain>
    </source>
</reference>
<dbReference type="Proteomes" id="UP000244450">
    <property type="component" value="Unassembled WGS sequence"/>
</dbReference>
<name>A0A2T7BFU3_9BACT</name>
<keyword evidence="2" id="KW-1185">Reference proteome</keyword>
<proteinExistence type="predicted"/>
<dbReference type="EMBL" id="QCYK01000002">
    <property type="protein sequence ID" value="PUZ25152.1"/>
    <property type="molecule type" value="Genomic_DNA"/>
</dbReference>